<evidence type="ECO:0000259" key="2">
    <source>
        <dbReference type="Pfam" id="PF13439"/>
    </source>
</evidence>
<dbReference type="AlphaFoldDB" id="A0A1G2GTY0"/>
<dbReference type="STRING" id="1802126.A3B25_00135"/>
<gene>
    <name evidence="3" type="ORF">A3B25_00135</name>
</gene>
<accession>A0A1G2GTY0</accession>
<dbReference type="Pfam" id="PF13439">
    <property type="entry name" value="Glyco_transf_4"/>
    <property type="match status" value="1"/>
</dbReference>
<evidence type="ECO:0000313" key="4">
    <source>
        <dbReference type="Proteomes" id="UP000179106"/>
    </source>
</evidence>
<dbReference type="Proteomes" id="UP000179106">
    <property type="component" value="Unassembled WGS sequence"/>
</dbReference>
<dbReference type="PANTHER" id="PTHR12526">
    <property type="entry name" value="GLYCOSYLTRANSFERASE"/>
    <property type="match status" value="1"/>
</dbReference>
<feature type="domain" description="Glycosyl transferase family 1" evidence="1">
    <location>
        <begin position="250"/>
        <end position="336"/>
    </location>
</feature>
<dbReference type="CDD" id="cd03808">
    <property type="entry name" value="GT4_CapM-like"/>
    <property type="match status" value="1"/>
</dbReference>
<evidence type="ECO:0008006" key="5">
    <source>
        <dbReference type="Google" id="ProtNLM"/>
    </source>
</evidence>
<proteinExistence type="predicted"/>
<name>A0A1G2GTY0_9BACT</name>
<dbReference type="InterPro" id="IPR028098">
    <property type="entry name" value="Glyco_trans_4-like_N"/>
</dbReference>
<organism evidence="3 4">
    <name type="scientific">Candidatus Ryanbacteria bacterium RIFCSPLOWO2_01_FULL_48_26</name>
    <dbReference type="NCBI Taxonomy" id="1802126"/>
    <lineage>
        <taxon>Bacteria</taxon>
        <taxon>Candidatus Ryaniibacteriota</taxon>
    </lineage>
</organism>
<evidence type="ECO:0000313" key="3">
    <source>
        <dbReference type="EMBL" id="OGZ53268.1"/>
    </source>
</evidence>
<dbReference type="EMBL" id="MHNW01000024">
    <property type="protein sequence ID" value="OGZ53268.1"/>
    <property type="molecule type" value="Genomic_DNA"/>
</dbReference>
<dbReference type="GO" id="GO:0016757">
    <property type="term" value="F:glycosyltransferase activity"/>
    <property type="evidence" value="ECO:0007669"/>
    <property type="project" value="InterPro"/>
</dbReference>
<dbReference type="InterPro" id="IPR001296">
    <property type="entry name" value="Glyco_trans_1"/>
</dbReference>
<dbReference type="Pfam" id="PF00534">
    <property type="entry name" value="Glycos_transf_1"/>
    <property type="match status" value="1"/>
</dbReference>
<protein>
    <recommendedName>
        <fullName evidence="5">Glycosyl transferase family 1</fullName>
    </recommendedName>
</protein>
<dbReference type="Gene3D" id="3.40.50.2000">
    <property type="entry name" value="Glycogen Phosphorylase B"/>
    <property type="match status" value="4"/>
</dbReference>
<sequence>MNTKLLFVITQGELGGAQRYVFDLAANLKGAYEITVVIGTDAQPLKGKLQNAGIDVLVANNLVRDIRPLNDLLAILELKKISLNLKPDIIHLNSSKAGVIGSIAARLAGIKNVIFTAHGFAFLEPHNWFVKKIYFWAEKMASYFRKKIITVSEFDRQAAIQTSLCPAQKLITIHNGIGNINFASREATRNFLLTTYNLQLNSFIIGTIAHDYPTKDLPTLRQAFALVKREYPNTELVIIGRGGTTDEIPDASKFLPAFDVYVCSSVKEGFPYSILEAMAAGLPIVATRMGGIPEMITDGQDGLLVPPKNPKAIAQAIKSLIKNPELAKQLGQNARQAVQKFSILGMLNETVNVYRSLIANR</sequence>
<reference evidence="3 4" key="1">
    <citation type="journal article" date="2016" name="Nat. Commun.">
        <title>Thousands of microbial genomes shed light on interconnected biogeochemical processes in an aquifer system.</title>
        <authorList>
            <person name="Anantharaman K."/>
            <person name="Brown C.T."/>
            <person name="Hug L.A."/>
            <person name="Sharon I."/>
            <person name="Castelle C.J."/>
            <person name="Probst A.J."/>
            <person name="Thomas B.C."/>
            <person name="Singh A."/>
            <person name="Wilkins M.J."/>
            <person name="Karaoz U."/>
            <person name="Brodie E.L."/>
            <person name="Williams K.H."/>
            <person name="Hubbard S.S."/>
            <person name="Banfield J.F."/>
        </authorList>
    </citation>
    <scope>NUCLEOTIDE SEQUENCE [LARGE SCALE GENOMIC DNA]</scope>
</reference>
<feature type="domain" description="Glycosyltransferase subfamily 4-like N-terminal" evidence="2">
    <location>
        <begin position="15"/>
        <end position="177"/>
    </location>
</feature>
<comment type="caution">
    <text evidence="3">The sequence shown here is derived from an EMBL/GenBank/DDBJ whole genome shotgun (WGS) entry which is preliminary data.</text>
</comment>
<dbReference type="SUPFAM" id="SSF53756">
    <property type="entry name" value="UDP-Glycosyltransferase/glycogen phosphorylase"/>
    <property type="match status" value="1"/>
</dbReference>
<evidence type="ECO:0000259" key="1">
    <source>
        <dbReference type="Pfam" id="PF00534"/>
    </source>
</evidence>